<sequence length="250" mass="24929">MSQPTESQPTESQPTGPEHPDANVGWGSPTQSTEPPSTPGTPPTEPPTAPPSAPSAPPAAPPSTPPAPPQFSGQAQQGYGAPAQPHPGYGGQEQRHPGYGNQPQHPGYGAPQATQAQPRHPGYGANPSEQQHAFGAPTSGSTSANGLARNRLGLVALILGAIPSVLGLIFLLAQAAMIAGGDPYSVGTLSGVAMVLNGLLGLAALIVGLIALTRRGLGKALAAAGTALGAATLVGVLGNLLYAASFQLFY</sequence>
<feature type="compositionally biased region" description="Pro residues" evidence="1">
    <location>
        <begin position="36"/>
        <end position="69"/>
    </location>
</feature>
<evidence type="ECO:0000256" key="1">
    <source>
        <dbReference type="SAM" id="MobiDB-lite"/>
    </source>
</evidence>
<feature type="region of interest" description="Disordered" evidence="1">
    <location>
        <begin position="1"/>
        <end position="142"/>
    </location>
</feature>
<organism evidence="3">
    <name type="scientific">Herbiconiux sp. A18JL235</name>
    <dbReference type="NCBI Taxonomy" id="3152363"/>
    <lineage>
        <taxon>Bacteria</taxon>
        <taxon>Bacillati</taxon>
        <taxon>Actinomycetota</taxon>
        <taxon>Actinomycetes</taxon>
        <taxon>Micrococcales</taxon>
        <taxon>Microbacteriaceae</taxon>
        <taxon>Herbiconiux</taxon>
    </lineage>
</organism>
<dbReference type="EMBL" id="CP162511">
    <property type="protein sequence ID" value="XDI05040.1"/>
    <property type="molecule type" value="Genomic_DNA"/>
</dbReference>
<accession>A0AB39BF85</accession>
<keyword evidence="2" id="KW-0812">Transmembrane</keyword>
<keyword evidence="2" id="KW-1133">Transmembrane helix</keyword>
<reference evidence="3" key="1">
    <citation type="submission" date="2024-05" db="EMBL/GenBank/DDBJ databases">
        <title>Herbiconiux sp. A18JL235.</title>
        <authorList>
            <person name="Zhang G."/>
        </authorList>
    </citation>
    <scope>NUCLEOTIDE SEQUENCE</scope>
    <source>
        <strain evidence="3">A18JL235</strain>
    </source>
</reference>
<feature type="transmembrane region" description="Helical" evidence="2">
    <location>
        <begin position="152"/>
        <end position="179"/>
    </location>
</feature>
<evidence type="ECO:0000313" key="3">
    <source>
        <dbReference type="EMBL" id="XDI05040.1"/>
    </source>
</evidence>
<feature type="compositionally biased region" description="Polar residues" evidence="1">
    <location>
        <begin position="1"/>
        <end position="15"/>
    </location>
</feature>
<evidence type="ECO:0000256" key="2">
    <source>
        <dbReference type="SAM" id="Phobius"/>
    </source>
</evidence>
<protein>
    <recommendedName>
        <fullName evidence="4">DUF4190 domain-containing protein</fullName>
    </recommendedName>
</protein>
<feature type="compositionally biased region" description="Low complexity" evidence="1">
    <location>
        <begin position="73"/>
        <end position="87"/>
    </location>
</feature>
<keyword evidence="2" id="KW-0472">Membrane</keyword>
<evidence type="ECO:0008006" key="4">
    <source>
        <dbReference type="Google" id="ProtNLM"/>
    </source>
</evidence>
<feature type="transmembrane region" description="Helical" evidence="2">
    <location>
        <begin position="191"/>
        <end position="213"/>
    </location>
</feature>
<dbReference type="RefSeq" id="WP_368497421.1">
    <property type="nucleotide sequence ID" value="NZ_CP162511.1"/>
</dbReference>
<name>A0AB39BF85_9MICO</name>
<proteinExistence type="predicted"/>
<gene>
    <name evidence="3" type="ORF">ABFY20_17185</name>
</gene>
<dbReference type="AlphaFoldDB" id="A0AB39BF85"/>
<feature type="transmembrane region" description="Helical" evidence="2">
    <location>
        <begin position="220"/>
        <end position="244"/>
    </location>
</feature>